<comment type="caution">
    <text evidence="1">The sequence shown here is derived from an EMBL/GenBank/DDBJ whole genome shotgun (WGS) entry which is preliminary data.</text>
</comment>
<proteinExistence type="predicted"/>
<evidence type="ECO:0000313" key="2">
    <source>
        <dbReference type="Proteomes" id="UP000518752"/>
    </source>
</evidence>
<gene>
    <name evidence="1" type="ORF">D9757_013504</name>
</gene>
<accession>A0A8H5CTM6</accession>
<dbReference type="AlphaFoldDB" id="A0A8H5CTM6"/>
<protein>
    <submittedName>
        <fullName evidence="1">Uncharacterized protein</fullName>
    </submittedName>
</protein>
<dbReference type="Proteomes" id="UP000518752">
    <property type="component" value="Unassembled WGS sequence"/>
</dbReference>
<keyword evidence="2" id="KW-1185">Reference proteome</keyword>
<evidence type="ECO:0000313" key="1">
    <source>
        <dbReference type="EMBL" id="KAF5347705.1"/>
    </source>
</evidence>
<reference evidence="1 2" key="1">
    <citation type="journal article" date="2020" name="ISME J.">
        <title>Uncovering the hidden diversity of litter-decomposition mechanisms in mushroom-forming fungi.</title>
        <authorList>
            <person name="Floudas D."/>
            <person name="Bentzer J."/>
            <person name="Ahren D."/>
            <person name="Johansson T."/>
            <person name="Persson P."/>
            <person name="Tunlid A."/>
        </authorList>
    </citation>
    <scope>NUCLEOTIDE SEQUENCE [LARGE SCALE GENOMIC DNA]</scope>
    <source>
        <strain evidence="1 2">CBS 406.79</strain>
    </source>
</reference>
<organism evidence="1 2">
    <name type="scientific">Collybiopsis confluens</name>
    <dbReference type="NCBI Taxonomy" id="2823264"/>
    <lineage>
        <taxon>Eukaryota</taxon>
        <taxon>Fungi</taxon>
        <taxon>Dikarya</taxon>
        <taxon>Basidiomycota</taxon>
        <taxon>Agaricomycotina</taxon>
        <taxon>Agaricomycetes</taxon>
        <taxon>Agaricomycetidae</taxon>
        <taxon>Agaricales</taxon>
        <taxon>Marasmiineae</taxon>
        <taxon>Omphalotaceae</taxon>
        <taxon>Collybiopsis</taxon>
    </lineage>
</organism>
<sequence length="261" mass="29082">MLTFFASSVVNASESTFGLPLHSSPLIHLCSTQVLLIHLPDIASFPSSGCLPKSPLAFHHNWSFGPAFLPLSLTLTSSRTTFARQKLFIPIHYQQWTFRRFLEGVLLPQDFLTGALQPEIPLEITVSFFPFVLSSPSPLLSAITDVALILPRRLPPFCFSTPTDRYSALPALPNYFIDHPRLSLLSFKPSGLEQRKLGGIAIGDIWQDRLIPCSSTPPRTYCFCKDGDCGGPGNVASHSHQRHSRTTEILFKENIDRLFDM</sequence>
<name>A0A8H5CTM6_9AGAR</name>
<dbReference type="EMBL" id="JAACJN010000331">
    <property type="protein sequence ID" value="KAF5347705.1"/>
    <property type="molecule type" value="Genomic_DNA"/>
</dbReference>